<organism evidence="1">
    <name type="scientific">marine metagenome</name>
    <dbReference type="NCBI Taxonomy" id="408172"/>
    <lineage>
        <taxon>unclassified sequences</taxon>
        <taxon>metagenomes</taxon>
        <taxon>ecological metagenomes</taxon>
    </lineage>
</organism>
<accession>A0A383CUC1</accession>
<proteinExistence type="predicted"/>
<feature type="non-terminal residue" evidence="1">
    <location>
        <position position="22"/>
    </location>
</feature>
<dbReference type="AlphaFoldDB" id="A0A383CUC1"/>
<protein>
    <submittedName>
        <fullName evidence="1">Uncharacterized protein</fullName>
    </submittedName>
</protein>
<dbReference type="EMBL" id="UINC01211860">
    <property type="protein sequence ID" value="SVE35937.1"/>
    <property type="molecule type" value="Genomic_DNA"/>
</dbReference>
<name>A0A383CUC1_9ZZZZ</name>
<reference evidence="1" key="1">
    <citation type="submission" date="2018-05" db="EMBL/GenBank/DDBJ databases">
        <authorList>
            <person name="Lanie J.A."/>
            <person name="Ng W.-L."/>
            <person name="Kazmierczak K.M."/>
            <person name="Andrzejewski T.M."/>
            <person name="Davidsen T.M."/>
            <person name="Wayne K.J."/>
            <person name="Tettelin H."/>
            <person name="Glass J.I."/>
            <person name="Rusch D."/>
            <person name="Podicherti R."/>
            <person name="Tsui H.-C.T."/>
            <person name="Winkler M.E."/>
        </authorList>
    </citation>
    <scope>NUCLEOTIDE SEQUENCE</scope>
</reference>
<evidence type="ECO:0000313" key="1">
    <source>
        <dbReference type="EMBL" id="SVE35937.1"/>
    </source>
</evidence>
<sequence length="22" mass="2613">MEVNLEDKYKLEKGIRFLTGTQ</sequence>
<gene>
    <name evidence="1" type="ORF">METZ01_LOCUS488791</name>
</gene>